<protein>
    <submittedName>
        <fullName evidence="1">Uncharacterized protein</fullName>
    </submittedName>
</protein>
<evidence type="ECO:0000313" key="2">
    <source>
        <dbReference type="Proteomes" id="UP000015100"/>
    </source>
</evidence>
<name>S8AG57_DACHA</name>
<dbReference type="AlphaFoldDB" id="S8AG57"/>
<organism evidence="1 2">
    <name type="scientific">Dactylellina haptotyla (strain CBS 200.50)</name>
    <name type="common">Nematode-trapping fungus</name>
    <name type="synonym">Monacrosporium haptotylum</name>
    <dbReference type="NCBI Taxonomy" id="1284197"/>
    <lineage>
        <taxon>Eukaryota</taxon>
        <taxon>Fungi</taxon>
        <taxon>Dikarya</taxon>
        <taxon>Ascomycota</taxon>
        <taxon>Pezizomycotina</taxon>
        <taxon>Orbiliomycetes</taxon>
        <taxon>Orbiliales</taxon>
        <taxon>Orbiliaceae</taxon>
        <taxon>Dactylellina</taxon>
    </lineage>
</organism>
<evidence type="ECO:0000313" key="1">
    <source>
        <dbReference type="EMBL" id="EPS40151.1"/>
    </source>
</evidence>
<accession>S8AG57</accession>
<sequence length="174" mass="20307">MLYDQMTNISMWGPTEPDLSNYADSDNSAYEPEMLRFSVRSDKPMNIVQFVRWAILLYSTTTELLRGCTPEDNCTISIYSIMKGALQYAVLLGLGYYLQRCRGSKYRWFCGAIALTLFTGFVNQPWSNPIYLTLTILDLTKSACQYFEVLGYNGNMNEHWQFEFNFKWYYPVDD</sequence>
<comment type="caution">
    <text evidence="1">The sequence shown here is derived from an EMBL/GenBank/DDBJ whole genome shotgun (WGS) entry which is preliminary data.</text>
</comment>
<proteinExistence type="predicted"/>
<dbReference type="EMBL" id="AQGS01000434">
    <property type="protein sequence ID" value="EPS40151.1"/>
    <property type="molecule type" value="Genomic_DNA"/>
</dbReference>
<gene>
    <name evidence="1" type="ORF">H072_6022</name>
</gene>
<reference evidence="2" key="2">
    <citation type="submission" date="2013-04" db="EMBL/GenBank/DDBJ databases">
        <title>Genomic mechanisms accounting for the adaptation to parasitism in nematode-trapping fungi.</title>
        <authorList>
            <person name="Ahren D.G."/>
        </authorList>
    </citation>
    <scope>NUCLEOTIDE SEQUENCE [LARGE SCALE GENOMIC DNA]</scope>
    <source>
        <strain evidence="2">CBS 200.50</strain>
    </source>
</reference>
<dbReference type="Proteomes" id="UP000015100">
    <property type="component" value="Unassembled WGS sequence"/>
</dbReference>
<keyword evidence="2" id="KW-1185">Reference proteome</keyword>
<reference evidence="1 2" key="1">
    <citation type="journal article" date="2013" name="PLoS Genet.">
        <title>Genomic mechanisms accounting for the adaptation to parasitism in nematode-trapping fungi.</title>
        <authorList>
            <person name="Meerupati T."/>
            <person name="Andersson K.M."/>
            <person name="Friman E."/>
            <person name="Kumar D."/>
            <person name="Tunlid A."/>
            <person name="Ahren D."/>
        </authorList>
    </citation>
    <scope>NUCLEOTIDE SEQUENCE [LARGE SCALE GENOMIC DNA]</scope>
    <source>
        <strain evidence="1 2">CBS 200.50</strain>
    </source>
</reference>
<dbReference type="HOGENOM" id="CLU_1539987_0_0_1"/>